<dbReference type="OrthoDB" id="9807410at2"/>
<dbReference type="SUPFAM" id="SSF50998">
    <property type="entry name" value="Quinoprotein alcohol dehydrogenase-like"/>
    <property type="match status" value="1"/>
</dbReference>
<comment type="caution">
    <text evidence="2">The sequence shown here is derived from an EMBL/GenBank/DDBJ whole genome shotgun (WGS) entry which is preliminary data.</text>
</comment>
<evidence type="ECO:0000313" key="2">
    <source>
        <dbReference type="EMBL" id="KAA6440837.1"/>
    </source>
</evidence>
<dbReference type="AlphaFoldDB" id="A0A5M8QX38"/>
<name>A0A5M8QX38_9BACT</name>
<dbReference type="Pfam" id="PF21544">
    <property type="entry name" value="PorZ_N_b_propeller"/>
    <property type="match status" value="1"/>
</dbReference>
<keyword evidence="3" id="KW-1185">Reference proteome</keyword>
<dbReference type="EMBL" id="VBSN01000027">
    <property type="protein sequence ID" value="KAA6440837.1"/>
    <property type="molecule type" value="Genomic_DNA"/>
</dbReference>
<protein>
    <recommendedName>
        <fullName evidence="1">PorZ N-terminal beta-propeller domain-containing protein</fullName>
    </recommendedName>
</protein>
<evidence type="ECO:0000313" key="3">
    <source>
        <dbReference type="Proteomes" id="UP000323994"/>
    </source>
</evidence>
<proteinExistence type="predicted"/>
<dbReference type="Gene3D" id="2.130.10.10">
    <property type="entry name" value="YVTN repeat-like/Quinoprotein amine dehydrogenase"/>
    <property type="match status" value="3"/>
</dbReference>
<feature type="domain" description="PorZ N-terminal beta-propeller" evidence="1">
    <location>
        <begin position="47"/>
        <end position="212"/>
    </location>
</feature>
<dbReference type="InterPro" id="IPR011110">
    <property type="entry name" value="Reg_prop"/>
</dbReference>
<dbReference type="InterPro" id="IPR011047">
    <property type="entry name" value="Quinoprotein_ADH-like_sf"/>
</dbReference>
<organism evidence="2 3">
    <name type="scientific">Dyadobacter flavalbus</name>
    <dbReference type="NCBI Taxonomy" id="2579942"/>
    <lineage>
        <taxon>Bacteria</taxon>
        <taxon>Pseudomonadati</taxon>
        <taxon>Bacteroidota</taxon>
        <taxon>Cytophagia</taxon>
        <taxon>Cytophagales</taxon>
        <taxon>Spirosomataceae</taxon>
        <taxon>Dyadobacter</taxon>
    </lineage>
</organism>
<evidence type="ECO:0000259" key="1">
    <source>
        <dbReference type="Pfam" id="PF21544"/>
    </source>
</evidence>
<reference evidence="2 3" key="1">
    <citation type="submission" date="2019-05" db="EMBL/GenBank/DDBJ databases">
        <authorList>
            <person name="Qu J.-H."/>
        </authorList>
    </citation>
    <scope>NUCLEOTIDE SEQUENCE [LARGE SCALE GENOMIC DNA]</scope>
    <source>
        <strain evidence="2 3">NS28</strain>
    </source>
</reference>
<accession>A0A5M8QX38</accession>
<sequence length="606" mass="66398">MGRFVALAFLFMTVKGPIQAQHVPLGSWETYFSYLSAKHVVQVNDHIFCSTYNGLFSVNLADKKIRIWSKSDGLSENGVSSMAYNSEDSLLFVAYRSGFIDLVYLDKNAEPKEIIPWPVLQNAAGLPDNKEVRQVTFHQELAYLSTTFGIIVLDTELRQVEETYRYIGSNGSEAAVSNIAFSDDSIYAVTSNGVLAASMQPAVNRQYFANWKPVGTPANAVAICQFNNKIYAGFPGKGIYERASGAWNKVYSSESKRYSIRKHEKSLIVALDDKILTIDENNNATITNNTLIQSPAEALQTADGTLWIADYKNGLIRNSGPDFTSFVPEQKDTIISPRPDSVIMDYNGISWARLPDYLGGGILVENKENNKQRVLSASVGNGSLPSSSIRSLALDQDGYVWFASDKGVGYFMTDDILNTSRADAVLPVYGQRRLFANEKCTAIAVEPGNRKWIGTTNGLYLFSADGTELIRQFTAADSPLPSDHINALRFDPENGIVFIDTPNGMVSYRSNASASAENLSAVTIFPNPVRPGFAGLVGIKGLLDKSIVKITELSGRLIYETASQGGTASWNLNDYTGRRARGGIYMVFIVSNDGSEKFAGKLAVIE</sequence>
<dbReference type="Proteomes" id="UP000323994">
    <property type="component" value="Unassembled WGS sequence"/>
</dbReference>
<gene>
    <name evidence="2" type="ORF">FEM33_08720</name>
</gene>
<dbReference type="InterPro" id="IPR048954">
    <property type="entry name" value="PorZ_N"/>
</dbReference>
<dbReference type="InterPro" id="IPR015943">
    <property type="entry name" value="WD40/YVTN_repeat-like_dom_sf"/>
</dbReference>
<dbReference type="Pfam" id="PF07494">
    <property type="entry name" value="Reg_prop"/>
    <property type="match status" value="1"/>
</dbReference>